<feature type="non-terminal residue" evidence="2">
    <location>
        <position position="45"/>
    </location>
</feature>
<evidence type="ECO:0000313" key="2">
    <source>
        <dbReference type="EMBL" id="EMJ83536.1"/>
    </source>
</evidence>
<dbReference type="EMBL" id="ANMU01000041">
    <property type="protein sequence ID" value="EMJ83536.1"/>
    <property type="molecule type" value="Genomic_DNA"/>
</dbReference>
<dbReference type="AlphaFoldDB" id="M6BYG0"/>
<dbReference type="EMBL" id="ANMU01000163">
    <property type="protein sequence ID" value="EMJ78180.1"/>
    <property type="molecule type" value="Genomic_DNA"/>
</dbReference>
<organism evidence="2 3">
    <name type="scientific">Leptospira borgpetersenii serovar Hardjo-bovis str. Sponselee</name>
    <dbReference type="NCBI Taxonomy" id="1303729"/>
    <lineage>
        <taxon>Bacteria</taxon>
        <taxon>Pseudomonadati</taxon>
        <taxon>Spirochaetota</taxon>
        <taxon>Spirochaetia</taxon>
        <taxon>Leptospirales</taxon>
        <taxon>Leptospiraceae</taxon>
        <taxon>Leptospira</taxon>
    </lineage>
</organism>
<reference evidence="2 3" key="1">
    <citation type="submission" date="2013-01" db="EMBL/GenBank/DDBJ databases">
        <authorList>
            <person name="Harkins D.M."/>
            <person name="Durkin A.S."/>
            <person name="Brinkac L.M."/>
            <person name="Haft D.H."/>
            <person name="Selengut J.D."/>
            <person name="Sanka R."/>
            <person name="DePew J."/>
            <person name="Purushe J."/>
            <person name="Galloway R.L."/>
            <person name="Vinetz J.M."/>
            <person name="Sutton G.G."/>
            <person name="Nierman W.C."/>
            <person name="Fouts D.E."/>
        </authorList>
    </citation>
    <scope>NUCLEOTIDE SEQUENCE [LARGE SCALE GENOMIC DNA]</scope>
    <source>
        <strain evidence="2 3">Sponselee CDC</strain>
    </source>
</reference>
<gene>
    <name evidence="2" type="ORF">LEP1GSC016_1532</name>
    <name evidence="1" type="ORF">LEP1GSC016_4183</name>
</gene>
<evidence type="ECO:0000313" key="3">
    <source>
        <dbReference type="Proteomes" id="UP000011873"/>
    </source>
</evidence>
<comment type="caution">
    <text evidence="2">The sequence shown here is derived from an EMBL/GenBank/DDBJ whole genome shotgun (WGS) entry which is preliminary data.</text>
</comment>
<accession>M6BYG0</accession>
<sequence length="45" mass="4975">MPSRFRQNPSKSGTSVLVIPVCFLLEPLEYSPGTSPRKLMNEPAV</sequence>
<evidence type="ECO:0000313" key="1">
    <source>
        <dbReference type="EMBL" id="EMJ78180.1"/>
    </source>
</evidence>
<dbReference type="Proteomes" id="UP000011873">
    <property type="component" value="Unassembled WGS sequence"/>
</dbReference>
<proteinExistence type="predicted"/>
<name>M6BYG0_LEPBO</name>
<protein>
    <submittedName>
        <fullName evidence="2">Uncharacterized protein</fullName>
    </submittedName>
</protein>